<dbReference type="Gene3D" id="3.40.50.720">
    <property type="entry name" value="NAD(P)-binding Rossmann-like Domain"/>
    <property type="match status" value="1"/>
</dbReference>
<evidence type="ECO:0000259" key="2">
    <source>
        <dbReference type="Pfam" id="PF09130"/>
    </source>
</evidence>
<dbReference type="Proteomes" id="UP000642748">
    <property type="component" value="Unassembled WGS sequence"/>
</dbReference>
<dbReference type="SUPFAM" id="SSF51735">
    <property type="entry name" value="NAD(P)-binding Rossmann-fold domains"/>
    <property type="match status" value="1"/>
</dbReference>
<dbReference type="InterPro" id="IPR036291">
    <property type="entry name" value="NAD(P)-bd_dom_sf"/>
</dbReference>
<comment type="caution">
    <text evidence="3">The sequence shown here is derived from an EMBL/GenBank/DDBJ whole genome shotgun (WGS) entry which is preliminary data.</text>
</comment>
<feature type="domain" description="Phosphogluconate dehydrogenase NAD-binding putative C-terminal" evidence="2">
    <location>
        <begin position="188"/>
        <end position="253"/>
    </location>
</feature>
<dbReference type="AlphaFoldDB" id="A0A8J3R2U9"/>
<dbReference type="SUPFAM" id="SSF48179">
    <property type="entry name" value="6-phosphogluconate dehydrogenase C-terminal domain-like"/>
    <property type="match status" value="1"/>
</dbReference>
<name>A0A8J3R2U9_9ACTN</name>
<protein>
    <recommendedName>
        <fullName evidence="2">Phosphogluconate dehydrogenase NAD-binding putative C-terminal domain-containing protein</fullName>
    </recommendedName>
</protein>
<dbReference type="InterPro" id="IPR015814">
    <property type="entry name" value="Pgluconate_DH_NAD-bd_C"/>
</dbReference>
<evidence type="ECO:0000313" key="4">
    <source>
        <dbReference type="Proteomes" id="UP000642748"/>
    </source>
</evidence>
<dbReference type="InterPro" id="IPR008927">
    <property type="entry name" value="6-PGluconate_DH-like_C_sf"/>
</dbReference>
<dbReference type="InterPro" id="IPR013328">
    <property type="entry name" value="6PGD_dom2"/>
</dbReference>
<dbReference type="RefSeq" id="WP_239134474.1">
    <property type="nucleotide sequence ID" value="NZ_BONZ01000106.1"/>
</dbReference>
<dbReference type="Gene3D" id="1.10.1040.10">
    <property type="entry name" value="N-(1-d-carboxylethyl)-l-norvaline Dehydrogenase, domain 2"/>
    <property type="match status" value="1"/>
</dbReference>
<keyword evidence="4" id="KW-1185">Reference proteome</keyword>
<feature type="compositionally biased region" description="Basic and acidic residues" evidence="1">
    <location>
        <begin position="269"/>
        <end position="278"/>
    </location>
</feature>
<feature type="region of interest" description="Disordered" evidence="1">
    <location>
        <begin position="265"/>
        <end position="290"/>
    </location>
</feature>
<sequence length="290" mass="29363">MTVIGIHSAGHMGAGLGWALRSGGAGVITTTAGRSSRTGRLAADAGLTLVPSLDDLVREAAVILVVTPPGAARSAATDLAAAAARTGAAPLVADLNAVAPSTVDDVAGILAPLDFVDGSISGPPPTVRPGARLYFSGARAAELAELPWRHVEVRVLGDRPGTASALKMCTASVYKGTVGLYAQAMRTAAAHGVLADVLADLAGSGGHERPEYDVALAASKAHRYVPEMREIAATQRAAGLTPALFEAFAEVYAGIAGTELAEAAPESVRTADPDEVVRRLRPRPAAGRAG</sequence>
<gene>
    <name evidence="3" type="ORF">Raf01_90290</name>
</gene>
<reference evidence="3" key="1">
    <citation type="submission" date="2021-01" db="EMBL/GenBank/DDBJ databases">
        <title>Whole genome shotgun sequence of Rugosimonospora africana NBRC 104875.</title>
        <authorList>
            <person name="Komaki H."/>
            <person name="Tamura T."/>
        </authorList>
    </citation>
    <scope>NUCLEOTIDE SEQUENCE</scope>
    <source>
        <strain evidence="3">NBRC 104875</strain>
    </source>
</reference>
<dbReference type="EMBL" id="BONZ01000106">
    <property type="protein sequence ID" value="GIH20857.1"/>
    <property type="molecule type" value="Genomic_DNA"/>
</dbReference>
<proteinExistence type="predicted"/>
<accession>A0A8J3R2U9</accession>
<organism evidence="3 4">
    <name type="scientific">Rugosimonospora africana</name>
    <dbReference type="NCBI Taxonomy" id="556532"/>
    <lineage>
        <taxon>Bacteria</taxon>
        <taxon>Bacillati</taxon>
        <taxon>Actinomycetota</taxon>
        <taxon>Actinomycetes</taxon>
        <taxon>Micromonosporales</taxon>
        <taxon>Micromonosporaceae</taxon>
        <taxon>Rugosimonospora</taxon>
    </lineage>
</organism>
<dbReference type="Pfam" id="PF09130">
    <property type="entry name" value="DUF1932"/>
    <property type="match status" value="1"/>
</dbReference>
<evidence type="ECO:0000256" key="1">
    <source>
        <dbReference type="SAM" id="MobiDB-lite"/>
    </source>
</evidence>
<evidence type="ECO:0000313" key="3">
    <source>
        <dbReference type="EMBL" id="GIH20857.1"/>
    </source>
</evidence>